<evidence type="ECO:0000313" key="3">
    <source>
        <dbReference type="EMBL" id="MCY1712727.1"/>
    </source>
</evidence>
<protein>
    <submittedName>
        <fullName evidence="3">Sporulation protein</fullName>
    </submittedName>
</protein>
<feature type="signal peptide" evidence="2">
    <location>
        <begin position="1"/>
        <end position="26"/>
    </location>
</feature>
<feature type="transmembrane region" description="Helical" evidence="1">
    <location>
        <begin position="118"/>
        <end position="139"/>
    </location>
</feature>
<feature type="transmembrane region" description="Helical" evidence="1">
    <location>
        <begin position="323"/>
        <end position="342"/>
    </location>
</feature>
<keyword evidence="1" id="KW-0472">Membrane</keyword>
<proteinExistence type="predicted"/>
<dbReference type="Proteomes" id="UP001082703">
    <property type="component" value="Unassembled WGS sequence"/>
</dbReference>
<organism evidence="3 4">
    <name type="scientific">Caproiciproducens galactitolivorans</name>
    <dbReference type="NCBI Taxonomy" id="642589"/>
    <lineage>
        <taxon>Bacteria</taxon>
        <taxon>Bacillati</taxon>
        <taxon>Bacillota</taxon>
        <taxon>Clostridia</taxon>
        <taxon>Eubacteriales</taxon>
        <taxon>Acutalibacteraceae</taxon>
        <taxon>Caproiciproducens</taxon>
    </lineage>
</organism>
<reference evidence="3 4" key="1">
    <citation type="submission" date="2022-11" db="EMBL/GenBank/DDBJ databases">
        <authorList>
            <person name="Caiyu Z."/>
        </authorList>
    </citation>
    <scope>NUCLEOTIDE SEQUENCE [LARGE SCALE GENOMIC DNA]</scope>
    <source>
        <strain evidence="3 4">YR-4</strain>
    </source>
</reference>
<keyword evidence="2" id="KW-0732">Signal</keyword>
<accession>A0ABT4BPA8</accession>
<evidence type="ECO:0000256" key="2">
    <source>
        <dbReference type="SAM" id="SignalP"/>
    </source>
</evidence>
<dbReference type="EMBL" id="JAPOHA010000001">
    <property type="protein sequence ID" value="MCY1712727.1"/>
    <property type="molecule type" value="Genomic_DNA"/>
</dbReference>
<feature type="transmembrane region" description="Helical" evidence="1">
    <location>
        <begin position="250"/>
        <end position="271"/>
    </location>
</feature>
<feature type="transmembrane region" description="Helical" evidence="1">
    <location>
        <begin position="145"/>
        <end position="167"/>
    </location>
</feature>
<dbReference type="PROSITE" id="PS51257">
    <property type="entry name" value="PROKAR_LIPOPROTEIN"/>
    <property type="match status" value="1"/>
</dbReference>
<keyword evidence="1" id="KW-1133">Transmembrane helix</keyword>
<comment type="caution">
    <text evidence="3">The sequence shown here is derived from an EMBL/GenBank/DDBJ whole genome shotgun (WGS) entry which is preliminary data.</text>
</comment>
<keyword evidence="1" id="KW-0812">Transmembrane</keyword>
<sequence>MKIRQSLLLIFTFLAACALLIFPAEAAAGAKNGIGYCLQILVPSLYPFMVLSVFIVKSGFSEKMGNVLEVPCRKVLKLPGSAAATILMSAIGGYPTGARGIAALYECGALTESQAARMLCFCVNAGPAFVISAVGAGFLKSSRAGGILFASQLIASFFLSILCSISAKNETVPRKAGKRRGVGAANALVLSAADAAKAMVGMCCFVILFAAFLNLFRIWVKQPIASTVLSALMEVTGGCSDLTKLGVPLWAFSLAIGWAGISVHFQILSFFPNIKVHLPRFVFYRLLHGLLAALTTVLLMRVFPVDIEAFSNISKPLTPSLSGSVPASAALIILCIALIICLPREKLEIEDI</sequence>
<name>A0ABT4BPA8_9FIRM</name>
<feature type="transmembrane region" description="Helical" evidence="1">
    <location>
        <begin position="188"/>
        <end position="213"/>
    </location>
</feature>
<feature type="transmembrane region" description="Helical" evidence="1">
    <location>
        <begin position="283"/>
        <end position="303"/>
    </location>
</feature>
<evidence type="ECO:0000256" key="1">
    <source>
        <dbReference type="SAM" id="Phobius"/>
    </source>
</evidence>
<feature type="transmembrane region" description="Helical" evidence="1">
    <location>
        <begin position="36"/>
        <end position="56"/>
    </location>
</feature>
<dbReference type="RefSeq" id="WP_268056737.1">
    <property type="nucleotide sequence ID" value="NZ_JAPOHA010000001.1"/>
</dbReference>
<feature type="chain" id="PRO_5045367957" evidence="2">
    <location>
        <begin position="27"/>
        <end position="352"/>
    </location>
</feature>
<gene>
    <name evidence="3" type="ORF">OUY18_00445</name>
</gene>
<keyword evidence="4" id="KW-1185">Reference proteome</keyword>
<evidence type="ECO:0000313" key="4">
    <source>
        <dbReference type="Proteomes" id="UP001082703"/>
    </source>
</evidence>